<dbReference type="GO" id="GO:0016787">
    <property type="term" value="F:hydrolase activity"/>
    <property type="evidence" value="ECO:0007669"/>
    <property type="project" value="UniProtKB-KW"/>
</dbReference>
<dbReference type="InterPro" id="IPR036866">
    <property type="entry name" value="RibonucZ/Hydroxyglut_hydro"/>
</dbReference>
<accession>A0A3M0S2V1</accession>
<reference evidence="3 4" key="1">
    <citation type="submission" date="2018-10" db="EMBL/GenBank/DDBJ databases">
        <title>Genome-centric metagenomics revealed C2 chemical producing, CO utilizing Clostridium with novel acetogenic gene cluster.</title>
        <authorList>
            <person name="Kang H."/>
            <person name="Park B."/>
            <person name="Choi I.G."/>
            <person name="Chang I.S."/>
        </authorList>
    </citation>
    <scope>NUCLEOTIDE SEQUENCE [LARGE SCALE GENOMIC DNA]</scope>
    <source>
        <strain evidence="3 4">H21-9</strain>
    </source>
</reference>
<protein>
    <submittedName>
        <fullName evidence="3">MBL fold metallo-hydrolase</fullName>
    </submittedName>
</protein>
<feature type="domain" description="Metallo-beta-lactamase" evidence="2">
    <location>
        <begin position="42"/>
        <end position="232"/>
    </location>
</feature>
<keyword evidence="3" id="KW-0378">Hydrolase</keyword>
<organism evidence="3 4">
    <name type="scientific">Clostridium autoethanogenum</name>
    <dbReference type="NCBI Taxonomy" id="84023"/>
    <lineage>
        <taxon>Bacteria</taxon>
        <taxon>Bacillati</taxon>
        <taxon>Bacillota</taxon>
        <taxon>Clostridia</taxon>
        <taxon>Eubacteriales</taxon>
        <taxon>Clostridiaceae</taxon>
        <taxon>Clostridium</taxon>
    </lineage>
</organism>
<sequence>MEACINLKKKLIVIVVIVIMFMGNSTFAKYGICEVHFIDVGQGDCTLIKLGNKNYLIDSGAAYYTNRVIKYLNSNNVNKIEGIILTHYHDDHYDGIYNIAKSTKAHKVYLPDYENNIKYSIADKLLKMGVSVEYIGKGWSVKHYGVNLKAVGPIYKDGSVENNNSIVLQGKIGGLNYLFAGDCEKREENDMIRTKQLKKCDVLKVPHHGLNTSTMVEFLNKIQPKVAIVTSDGINTPDKRVEKRLASKGIVVWRSDRQGNIVIKNKILFSDRNNTTIKLK</sequence>
<dbReference type="Pfam" id="PF00753">
    <property type="entry name" value="Lactamase_B"/>
    <property type="match status" value="1"/>
</dbReference>
<gene>
    <name evidence="3" type="ORF">D9O40_19190</name>
</gene>
<dbReference type="AlphaFoldDB" id="A0A3M0S2V1"/>
<keyword evidence="1" id="KW-1133">Transmembrane helix</keyword>
<keyword evidence="1" id="KW-0812">Transmembrane</keyword>
<evidence type="ECO:0000259" key="2">
    <source>
        <dbReference type="SMART" id="SM00849"/>
    </source>
</evidence>
<dbReference type="Gene3D" id="3.60.15.10">
    <property type="entry name" value="Ribonuclease Z/Hydroxyacylglutathione hydrolase-like"/>
    <property type="match status" value="1"/>
</dbReference>
<dbReference type="InterPro" id="IPR052159">
    <property type="entry name" value="Competence_DNA_uptake"/>
</dbReference>
<dbReference type="Proteomes" id="UP000277999">
    <property type="component" value="Unassembled WGS sequence"/>
</dbReference>
<evidence type="ECO:0000256" key="1">
    <source>
        <dbReference type="SAM" id="Phobius"/>
    </source>
</evidence>
<dbReference type="PANTHER" id="PTHR30619">
    <property type="entry name" value="DNA INTERNALIZATION/COMPETENCE PROTEIN COMEC/REC2"/>
    <property type="match status" value="1"/>
</dbReference>
<evidence type="ECO:0000313" key="4">
    <source>
        <dbReference type="Proteomes" id="UP000277999"/>
    </source>
</evidence>
<proteinExistence type="predicted"/>
<dbReference type="SMART" id="SM00849">
    <property type="entry name" value="Lactamase_B"/>
    <property type="match status" value="1"/>
</dbReference>
<dbReference type="PANTHER" id="PTHR30619:SF1">
    <property type="entry name" value="RECOMBINATION PROTEIN 2"/>
    <property type="match status" value="1"/>
</dbReference>
<evidence type="ECO:0000313" key="3">
    <source>
        <dbReference type="EMBL" id="RMC92826.1"/>
    </source>
</evidence>
<feature type="transmembrane region" description="Helical" evidence="1">
    <location>
        <begin position="12"/>
        <end position="32"/>
    </location>
</feature>
<dbReference type="InterPro" id="IPR001279">
    <property type="entry name" value="Metallo-B-lactamas"/>
</dbReference>
<dbReference type="EMBL" id="RFAQ01000110">
    <property type="protein sequence ID" value="RMC92826.1"/>
    <property type="molecule type" value="Genomic_DNA"/>
</dbReference>
<dbReference type="CDD" id="cd07731">
    <property type="entry name" value="ComA-like_MBL-fold"/>
    <property type="match status" value="1"/>
</dbReference>
<comment type="caution">
    <text evidence="3">The sequence shown here is derived from an EMBL/GenBank/DDBJ whole genome shotgun (WGS) entry which is preliminary data.</text>
</comment>
<name>A0A3M0S2V1_9CLOT</name>
<keyword evidence="1" id="KW-0472">Membrane</keyword>
<dbReference type="InterPro" id="IPR035681">
    <property type="entry name" value="ComA-like_MBL"/>
</dbReference>
<dbReference type="SUPFAM" id="SSF56281">
    <property type="entry name" value="Metallo-hydrolase/oxidoreductase"/>
    <property type="match status" value="1"/>
</dbReference>